<evidence type="ECO:0000259" key="9">
    <source>
        <dbReference type="Pfam" id="PF01476"/>
    </source>
</evidence>
<keyword evidence="4 8" id="KW-0732">Signal</keyword>
<evidence type="ECO:0000256" key="7">
    <source>
        <dbReference type="ARBA" id="ARBA00023157"/>
    </source>
</evidence>
<keyword evidence="6" id="KW-0472">Membrane</keyword>
<feature type="domain" description="LYK3/RLK10-like LysM" evidence="10">
    <location>
        <begin position="162"/>
        <end position="205"/>
    </location>
</feature>
<dbReference type="AlphaFoldDB" id="A0A835D5T8"/>
<gene>
    <name evidence="11" type="ORF">HHK36_023894</name>
</gene>
<dbReference type="InterPro" id="IPR018392">
    <property type="entry name" value="LysM"/>
</dbReference>
<keyword evidence="2" id="KW-1003">Cell membrane</keyword>
<comment type="subcellular location">
    <subcellularLocation>
        <location evidence="1">Cell membrane</location>
        <topology evidence="1">Single-pass membrane protein</topology>
    </subcellularLocation>
</comment>
<dbReference type="GO" id="GO:0019199">
    <property type="term" value="F:transmembrane receptor protein kinase activity"/>
    <property type="evidence" value="ECO:0007669"/>
    <property type="project" value="InterPro"/>
</dbReference>
<evidence type="ECO:0000256" key="8">
    <source>
        <dbReference type="SAM" id="SignalP"/>
    </source>
</evidence>
<dbReference type="OrthoDB" id="1843677at2759"/>
<evidence type="ECO:0000256" key="1">
    <source>
        <dbReference type="ARBA" id="ARBA00004162"/>
    </source>
</evidence>
<dbReference type="PANTHER" id="PTHR46204">
    <property type="entry name" value="CHITIN ELICITOR RECEPTOR KINASE 1-RELATED"/>
    <property type="match status" value="1"/>
</dbReference>
<evidence type="ECO:0000256" key="5">
    <source>
        <dbReference type="ARBA" id="ARBA00022989"/>
    </source>
</evidence>
<accession>A0A835D5T8</accession>
<feature type="signal peptide" evidence="8">
    <location>
        <begin position="1"/>
        <end position="25"/>
    </location>
</feature>
<evidence type="ECO:0000256" key="2">
    <source>
        <dbReference type="ARBA" id="ARBA00022475"/>
    </source>
</evidence>
<dbReference type="InterPro" id="IPR036779">
    <property type="entry name" value="LysM_dom_sf"/>
</dbReference>
<keyword evidence="3" id="KW-0812">Transmembrane</keyword>
<dbReference type="InterPro" id="IPR044812">
    <property type="entry name" value="CERK1/LYK3-like"/>
</dbReference>
<reference evidence="11 12" key="1">
    <citation type="submission" date="2020-04" db="EMBL/GenBank/DDBJ databases">
        <title>Plant Genome Project.</title>
        <authorList>
            <person name="Zhang R.-G."/>
        </authorList>
    </citation>
    <scope>NUCLEOTIDE SEQUENCE [LARGE SCALE GENOMIC DNA]</scope>
    <source>
        <strain evidence="11">YNK0</strain>
        <tissue evidence="11">Leaf</tissue>
    </source>
</reference>
<dbReference type="EMBL" id="JABCRI010000017">
    <property type="protein sequence ID" value="KAF8391588.1"/>
    <property type="molecule type" value="Genomic_DNA"/>
</dbReference>
<organism evidence="11 12">
    <name type="scientific">Tetracentron sinense</name>
    <name type="common">Spur-leaf</name>
    <dbReference type="NCBI Taxonomy" id="13715"/>
    <lineage>
        <taxon>Eukaryota</taxon>
        <taxon>Viridiplantae</taxon>
        <taxon>Streptophyta</taxon>
        <taxon>Embryophyta</taxon>
        <taxon>Tracheophyta</taxon>
        <taxon>Spermatophyta</taxon>
        <taxon>Magnoliopsida</taxon>
        <taxon>Trochodendrales</taxon>
        <taxon>Trochodendraceae</taxon>
        <taxon>Tetracentron</taxon>
    </lineage>
</organism>
<dbReference type="Pfam" id="PF01476">
    <property type="entry name" value="LysM"/>
    <property type="match status" value="1"/>
</dbReference>
<comment type="caution">
    <text evidence="11">The sequence shown here is derived from an EMBL/GenBank/DDBJ whole genome shotgun (WGS) entry which is preliminary data.</text>
</comment>
<evidence type="ECO:0000256" key="4">
    <source>
        <dbReference type="ARBA" id="ARBA00022729"/>
    </source>
</evidence>
<evidence type="ECO:0000313" key="11">
    <source>
        <dbReference type="EMBL" id="KAF8391588.1"/>
    </source>
</evidence>
<evidence type="ECO:0000259" key="10">
    <source>
        <dbReference type="Pfam" id="PF23577"/>
    </source>
</evidence>
<dbReference type="PANTHER" id="PTHR46204:SF2">
    <property type="entry name" value="CHITIN ELICITOR RECEPTOR KINASE 1"/>
    <property type="match status" value="1"/>
</dbReference>
<keyword evidence="5" id="KW-1133">Transmembrane helix</keyword>
<protein>
    <submittedName>
        <fullName evidence="11">Uncharacterized protein</fullName>
    </submittedName>
</protein>
<evidence type="ECO:0000256" key="3">
    <source>
        <dbReference type="ARBA" id="ARBA00022692"/>
    </source>
</evidence>
<evidence type="ECO:0000256" key="6">
    <source>
        <dbReference type="ARBA" id="ARBA00023136"/>
    </source>
</evidence>
<feature type="chain" id="PRO_5032570501" evidence="8">
    <location>
        <begin position="26"/>
        <end position="209"/>
    </location>
</feature>
<dbReference type="GO" id="GO:0045087">
    <property type="term" value="P:innate immune response"/>
    <property type="evidence" value="ECO:0007669"/>
    <property type="project" value="InterPro"/>
</dbReference>
<evidence type="ECO:0000313" key="12">
    <source>
        <dbReference type="Proteomes" id="UP000655225"/>
    </source>
</evidence>
<dbReference type="OMA" id="DYVPINV"/>
<name>A0A835D5T8_TETSI</name>
<sequence length="209" mass="23258">MILLLKRTLELGFCVLLFLCIRAEAYCRRGCDLAIASYYVWEGSNLTYISNIFSKPIPEILPYNPDIRNSDNIQAGTRVNVPFSCDCLNGDFLGHTFTYIFQFGDTYGKVAETAFANLTTEDWVQKVNHYPSTRIPDYVPINVTVNCSCGNEHVSMAYGLFATYPLRPGENLSSIAAAAGVSAELVQKYNLEMDFSQGSGIVFVPARGW</sequence>
<dbReference type="Proteomes" id="UP000655225">
    <property type="component" value="Unassembled WGS sequence"/>
</dbReference>
<keyword evidence="12" id="KW-1185">Reference proteome</keyword>
<dbReference type="Pfam" id="PF23577">
    <property type="entry name" value="LysM_RLK"/>
    <property type="match status" value="1"/>
</dbReference>
<dbReference type="GO" id="GO:0005886">
    <property type="term" value="C:plasma membrane"/>
    <property type="evidence" value="ECO:0007669"/>
    <property type="project" value="UniProtKB-SubCell"/>
</dbReference>
<keyword evidence="7" id="KW-1015">Disulfide bond</keyword>
<feature type="domain" description="LysM" evidence="9">
    <location>
        <begin position="38"/>
        <end position="82"/>
    </location>
</feature>
<dbReference type="InterPro" id="IPR057097">
    <property type="entry name" value="LysM_RLK3/10"/>
</dbReference>
<proteinExistence type="predicted"/>
<dbReference type="Gene3D" id="3.10.350.10">
    <property type="entry name" value="LysM domain"/>
    <property type="match status" value="1"/>
</dbReference>